<proteinExistence type="predicted"/>
<dbReference type="EMBL" id="JABBNI010000035">
    <property type="protein sequence ID" value="NMM64156.1"/>
    <property type="molecule type" value="Genomic_DNA"/>
</dbReference>
<reference evidence="1 2" key="2">
    <citation type="submission" date="2020-06" db="EMBL/GenBank/DDBJ databases">
        <title>Complete Genome Sequence of Clostridium muelleri sp. nov. P21T, an Acid-Alcohol Producing Acetogen Isolated from Old Hay.</title>
        <authorList>
            <person name="Duncan K.E."/>
            <person name="Tanner R.S."/>
        </authorList>
    </citation>
    <scope>NUCLEOTIDE SEQUENCE [LARGE SCALE GENOMIC DNA]</scope>
    <source>
        <strain evidence="1 2">P21</strain>
    </source>
</reference>
<name>A0A7Y0HQH0_9CLOT</name>
<dbReference type="AlphaFoldDB" id="A0A7Y0HQH0"/>
<accession>A0A7Y0HQH0</accession>
<organism evidence="1 2">
    <name type="scientific">Clostridium muellerianum</name>
    <dbReference type="NCBI Taxonomy" id="2716538"/>
    <lineage>
        <taxon>Bacteria</taxon>
        <taxon>Bacillati</taxon>
        <taxon>Bacillota</taxon>
        <taxon>Clostridia</taxon>
        <taxon>Eubacteriales</taxon>
        <taxon>Clostridiaceae</taxon>
        <taxon>Clostridium</taxon>
    </lineage>
</organism>
<evidence type="ECO:0000313" key="2">
    <source>
        <dbReference type="Proteomes" id="UP000537131"/>
    </source>
</evidence>
<protein>
    <submittedName>
        <fullName evidence="1">Uncharacterized protein</fullName>
    </submittedName>
</protein>
<comment type="caution">
    <text evidence="1">The sequence shown here is derived from an EMBL/GenBank/DDBJ whole genome shotgun (WGS) entry which is preliminary data.</text>
</comment>
<reference evidence="1 2" key="1">
    <citation type="submission" date="2020-04" db="EMBL/GenBank/DDBJ databases">
        <authorList>
            <person name="Doyle D.A."/>
        </authorList>
    </citation>
    <scope>NUCLEOTIDE SEQUENCE [LARGE SCALE GENOMIC DNA]</scope>
    <source>
        <strain evidence="1 2">P21</strain>
    </source>
</reference>
<sequence length="91" mass="11047">MEDLKMDYGLKVIIPDNVEKQMEERLILRDDVEKTLFNAQKNKERFRNTQNSHYLTRMRIGSVTYWVEYGEKNDKLLVYDVYTHRMEIVEA</sequence>
<evidence type="ECO:0000313" key="1">
    <source>
        <dbReference type="EMBL" id="NMM64156.1"/>
    </source>
</evidence>
<dbReference type="Proteomes" id="UP000537131">
    <property type="component" value="Unassembled WGS sequence"/>
</dbReference>
<keyword evidence="2" id="KW-1185">Reference proteome</keyword>
<dbReference type="RefSeq" id="WP_169298751.1">
    <property type="nucleotide sequence ID" value="NZ_JABBNI010000035.1"/>
</dbReference>
<gene>
    <name evidence="1" type="ORF">HBE96_16125</name>
</gene>